<proteinExistence type="predicted"/>
<accession>A0A8X6SP09</accession>
<protein>
    <submittedName>
        <fullName evidence="1">Uncharacterized protein</fullName>
    </submittedName>
</protein>
<evidence type="ECO:0000313" key="1">
    <source>
        <dbReference type="EMBL" id="GFY10398.1"/>
    </source>
</evidence>
<evidence type="ECO:0000313" key="2">
    <source>
        <dbReference type="Proteomes" id="UP000887159"/>
    </source>
</evidence>
<dbReference type="AlphaFoldDB" id="A0A8X6SP09"/>
<gene>
    <name evidence="1" type="ORF">TNCV_1462881</name>
</gene>
<keyword evidence="2" id="KW-1185">Reference proteome</keyword>
<name>A0A8X6SP09_TRICX</name>
<dbReference type="Proteomes" id="UP000887159">
    <property type="component" value="Unassembled WGS sequence"/>
</dbReference>
<organism evidence="1 2">
    <name type="scientific">Trichonephila clavipes</name>
    <name type="common">Golden silk orbweaver</name>
    <name type="synonym">Nephila clavipes</name>
    <dbReference type="NCBI Taxonomy" id="2585209"/>
    <lineage>
        <taxon>Eukaryota</taxon>
        <taxon>Metazoa</taxon>
        <taxon>Ecdysozoa</taxon>
        <taxon>Arthropoda</taxon>
        <taxon>Chelicerata</taxon>
        <taxon>Arachnida</taxon>
        <taxon>Araneae</taxon>
        <taxon>Araneomorphae</taxon>
        <taxon>Entelegynae</taxon>
        <taxon>Araneoidea</taxon>
        <taxon>Nephilidae</taxon>
        <taxon>Trichonephila</taxon>
    </lineage>
</organism>
<reference evidence="1" key="1">
    <citation type="submission" date="2020-08" db="EMBL/GenBank/DDBJ databases">
        <title>Multicomponent nature underlies the extraordinary mechanical properties of spider dragline silk.</title>
        <authorList>
            <person name="Kono N."/>
            <person name="Nakamura H."/>
            <person name="Mori M."/>
            <person name="Yoshida Y."/>
            <person name="Ohtoshi R."/>
            <person name="Malay A.D."/>
            <person name="Moran D.A.P."/>
            <person name="Tomita M."/>
            <person name="Numata K."/>
            <person name="Arakawa K."/>
        </authorList>
    </citation>
    <scope>NUCLEOTIDE SEQUENCE</scope>
</reference>
<comment type="caution">
    <text evidence="1">The sequence shown here is derived from an EMBL/GenBank/DDBJ whole genome shotgun (WGS) entry which is preliminary data.</text>
</comment>
<dbReference type="EMBL" id="BMAU01021297">
    <property type="protein sequence ID" value="GFY10398.1"/>
    <property type="molecule type" value="Genomic_DNA"/>
</dbReference>
<sequence length="82" mass="9541">MAGPPQTMKPAFPFCSNRKISQTHDVHLHNEYPSHANIRGGLNIRFSYYDRFFGGQQPSRADLTYVRSFEDKKQQQQHLGFL</sequence>